<dbReference type="AlphaFoldDB" id="A0A836B5S6"/>
<gene>
    <name evidence="5" type="ORF">HYH02_006823</name>
</gene>
<evidence type="ECO:0000313" key="6">
    <source>
        <dbReference type="Proteomes" id="UP000613740"/>
    </source>
</evidence>
<name>A0A836B5S6_9CHLO</name>
<comment type="caution">
    <text evidence="5">The sequence shown here is derived from an EMBL/GenBank/DDBJ whole genome shotgun (WGS) entry which is preliminary data.</text>
</comment>
<dbReference type="Pfam" id="PF04884">
    <property type="entry name" value="UVB_sens_prot"/>
    <property type="match status" value="1"/>
</dbReference>
<protein>
    <submittedName>
        <fullName evidence="5">Uncharacterized protein</fullName>
    </submittedName>
</protein>
<comment type="similarity">
    <text evidence="1">Belongs to the RUS1 family.</text>
</comment>
<feature type="compositionally biased region" description="Gly residues" evidence="2">
    <location>
        <begin position="90"/>
        <end position="101"/>
    </location>
</feature>
<feature type="domain" description="Root UVB sensitive protein C-terminal" evidence="4">
    <location>
        <begin position="417"/>
        <end position="457"/>
    </location>
</feature>
<evidence type="ECO:0000256" key="1">
    <source>
        <dbReference type="ARBA" id="ARBA00007558"/>
    </source>
</evidence>
<evidence type="ECO:0000313" key="5">
    <source>
        <dbReference type="EMBL" id="KAG2448238.1"/>
    </source>
</evidence>
<dbReference type="Proteomes" id="UP000613740">
    <property type="component" value="Unassembled WGS sequence"/>
</dbReference>
<feature type="region of interest" description="Disordered" evidence="2">
    <location>
        <begin position="1"/>
        <end position="49"/>
    </location>
</feature>
<feature type="region of interest" description="Disordered" evidence="2">
    <location>
        <begin position="469"/>
        <end position="497"/>
    </location>
</feature>
<sequence length="562" mass="56938">MAHSGASGPGLRFRRDAQVVVAQATPQGVAPKPRAPSSGPGPSRTGQTGQRLVLTELLGGQERDLLPGPSVTPLGSASSTSSSDVDYVGAGAGLDGSGRPRGGPPPLLNLRELFLPPGYPDTVTPDYLAYQLWSVPTHITGHLSHALVTSSLLSAVGVSAGPTATVALSASIKWIVKDGVGALGRLIVGSRFSAEFDEDPRRWRMVAELLSTCGLGLEVATVLYPQYFLALACSGKFAQALGKGMGKPVFRVIQTHFARAQNVGAVAAKEEVWEVAAQMAGLAASVAVLRALEASGAADGVVGTWAAIQAVHVALRYRALATLQFPSLSLKRAAILAAAHVRAPPATGGAGGGAAAAVQLLPGVAEVNAEEGSLASVLSADPPEGPRLRLGCGVAEAFGGAVPGEGLLRAYAQAYGGEAYWLVWAPEEGVARVVLKEGAGPRDVLRAVWQAAWLEARCGGRGGLGVAESGAGAVASSSPHHSGGVNGSGAPADNGRGALEGSRAVEAALGQQEGLPGVVRESLEALAAGFDGFVSACERAGWEVGVVHIKTGRARLREAAAA</sequence>
<dbReference type="InterPro" id="IPR055412">
    <property type="entry name" value="UVB_sens_C"/>
</dbReference>
<dbReference type="PANTHER" id="PTHR12770">
    <property type="entry name" value="RUS1 FAMILY PROTEIN C16ORF58"/>
    <property type="match status" value="1"/>
</dbReference>
<feature type="domain" description="Protein root UVB sensitive/RUS" evidence="3">
    <location>
        <begin position="109"/>
        <end position="342"/>
    </location>
</feature>
<evidence type="ECO:0000256" key="2">
    <source>
        <dbReference type="SAM" id="MobiDB-lite"/>
    </source>
</evidence>
<evidence type="ECO:0000259" key="3">
    <source>
        <dbReference type="Pfam" id="PF04884"/>
    </source>
</evidence>
<proteinExistence type="inferred from homology"/>
<accession>A0A836B5S6</accession>
<dbReference type="Pfam" id="PF24160">
    <property type="entry name" value="UVB_sens_C"/>
    <property type="match status" value="1"/>
</dbReference>
<feature type="compositionally biased region" description="Low complexity" evidence="2">
    <location>
        <begin position="30"/>
        <end position="49"/>
    </location>
</feature>
<dbReference type="InterPro" id="IPR006968">
    <property type="entry name" value="RUS_fam"/>
</dbReference>
<evidence type="ECO:0000259" key="4">
    <source>
        <dbReference type="Pfam" id="PF24160"/>
    </source>
</evidence>
<dbReference type="InterPro" id="IPR054549">
    <property type="entry name" value="UVB_sens_RUS_dom"/>
</dbReference>
<organism evidence="5 6">
    <name type="scientific">Chlamydomonas schloesseri</name>
    <dbReference type="NCBI Taxonomy" id="2026947"/>
    <lineage>
        <taxon>Eukaryota</taxon>
        <taxon>Viridiplantae</taxon>
        <taxon>Chlorophyta</taxon>
        <taxon>core chlorophytes</taxon>
        <taxon>Chlorophyceae</taxon>
        <taxon>CS clade</taxon>
        <taxon>Chlamydomonadales</taxon>
        <taxon>Chlamydomonadaceae</taxon>
        <taxon>Chlamydomonas</taxon>
    </lineage>
</organism>
<feature type="compositionally biased region" description="Low complexity" evidence="2">
    <location>
        <begin position="469"/>
        <end position="483"/>
    </location>
</feature>
<dbReference type="OrthoDB" id="364779at2759"/>
<reference evidence="5" key="1">
    <citation type="journal article" date="2020" name="bioRxiv">
        <title>Comparative genomics of Chlamydomonas.</title>
        <authorList>
            <person name="Craig R.J."/>
            <person name="Hasan A.R."/>
            <person name="Ness R.W."/>
            <person name="Keightley P.D."/>
        </authorList>
    </citation>
    <scope>NUCLEOTIDE SEQUENCE</scope>
    <source>
        <strain evidence="5">CCAP 11/173</strain>
    </source>
</reference>
<dbReference type="EMBL" id="JAEHOD010000018">
    <property type="protein sequence ID" value="KAG2448238.1"/>
    <property type="molecule type" value="Genomic_DNA"/>
</dbReference>
<feature type="region of interest" description="Disordered" evidence="2">
    <location>
        <begin position="61"/>
        <end position="105"/>
    </location>
</feature>
<dbReference type="PANTHER" id="PTHR12770:SF27">
    <property type="entry name" value="PROTEIN ROOT UVB SENSITIVE 5"/>
    <property type="match status" value="1"/>
</dbReference>
<keyword evidence="6" id="KW-1185">Reference proteome</keyword>